<feature type="region of interest" description="Disordered" evidence="1">
    <location>
        <begin position="411"/>
        <end position="433"/>
    </location>
</feature>
<dbReference type="InterPro" id="IPR059181">
    <property type="entry name" value="RWDD2A-B_C"/>
</dbReference>
<feature type="non-terminal residue" evidence="3">
    <location>
        <position position="1"/>
    </location>
</feature>
<evidence type="ECO:0000259" key="2">
    <source>
        <dbReference type="Pfam" id="PF06544"/>
    </source>
</evidence>
<gene>
    <name evidence="3" type="ORF">FOZ62_023438</name>
</gene>
<organism evidence="3 4">
    <name type="scientific">Perkinsus olseni</name>
    <name type="common">Perkinsus atlanticus</name>
    <dbReference type="NCBI Taxonomy" id="32597"/>
    <lineage>
        <taxon>Eukaryota</taxon>
        <taxon>Sar</taxon>
        <taxon>Alveolata</taxon>
        <taxon>Perkinsozoa</taxon>
        <taxon>Perkinsea</taxon>
        <taxon>Perkinsida</taxon>
        <taxon>Perkinsidae</taxon>
        <taxon>Perkinsus</taxon>
    </lineage>
</organism>
<evidence type="ECO:0000256" key="1">
    <source>
        <dbReference type="SAM" id="MobiDB-lite"/>
    </source>
</evidence>
<evidence type="ECO:0000313" key="3">
    <source>
        <dbReference type="EMBL" id="KAF4708200.1"/>
    </source>
</evidence>
<sequence>ALESVYSGKADSEFMWLHKPKDADDGETAYAITVRGDVISDEEEEEEPYATFMVTLPPGYPKGEGALPDVIAVEGSKSITPKLRKLDEEVMGCIKTQMKAGYDYPVLAALEGAPAAINKIAVAAKDAERSRKEREEQSNDDDVAWAARVPIRGATKKVTVHLSARKKKTDQPPVLGRRVIYAHHIRNPVKKKLIKEWAKEFHMGGCYKWGYPGVIILEGDEQDCAEYVNLINRQGKQAQPMAAAAAAVVGTLERARSRHAVFVRSVARAAIQHGRTCCGRSASQTGMGMNLGRRLLYFHHIRNLKKKKLLRTWADELDLGGLYKWGYPGVVVVEGEDANCDEFMKLVKSLRWRLVAVHGEERIPLDGRPVDAVRALPKDFTEYRGPDNMQTFAAELRDSGVLFGGGLRIYGSSEPSLVGQEGPAKERSKKRRK</sequence>
<dbReference type="InterPro" id="IPR017359">
    <property type="entry name" value="Phi-like"/>
</dbReference>
<dbReference type="Proteomes" id="UP000574390">
    <property type="component" value="Unassembled WGS sequence"/>
</dbReference>
<dbReference type="EMBL" id="JABANM010029318">
    <property type="protein sequence ID" value="KAF4708200.1"/>
    <property type="molecule type" value="Genomic_DNA"/>
</dbReference>
<comment type="caution">
    <text evidence="3">The sequence shown here is derived from an EMBL/GenBank/DDBJ whole genome shotgun (WGS) entry which is preliminary data.</text>
</comment>
<feature type="domain" description="Small nuclear ribonucleoprotein Prp3 C-terminal" evidence="2">
    <location>
        <begin position="295"/>
        <end position="354"/>
    </location>
</feature>
<accession>A0A7J6QL12</accession>
<name>A0A7J6QL12_PEROL</name>
<reference evidence="3 4" key="1">
    <citation type="submission" date="2020-04" db="EMBL/GenBank/DDBJ databases">
        <title>Perkinsus olseni comparative genomics.</title>
        <authorList>
            <person name="Bogema D.R."/>
        </authorList>
    </citation>
    <scope>NUCLEOTIDE SEQUENCE [LARGE SCALE GENOMIC DNA]</scope>
    <source>
        <strain evidence="3">ATCC PRA-205</strain>
    </source>
</reference>
<dbReference type="InterPro" id="IPR010541">
    <property type="entry name" value="Prp3_C"/>
</dbReference>
<evidence type="ECO:0000313" key="4">
    <source>
        <dbReference type="Proteomes" id="UP000574390"/>
    </source>
</evidence>
<dbReference type="CDD" id="cd24163">
    <property type="entry name" value="RWDD2_C"/>
    <property type="match status" value="2"/>
</dbReference>
<dbReference type="Pfam" id="PF06544">
    <property type="entry name" value="Prp3_C"/>
    <property type="match status" value="2"/>
</dbReference>
<dbReference type="AlphaFoldDB" id="A0A7J6QL12"/>
<protein>
    <recommendedName>
        <fullName evidence="2">Small nuclear ribonucleoprotein Prp3 C-terminal domain-containing protein</fullName>
    </recommendedName>
</protein>
<dbReference type="PANTHER" id="PTHR15955:SF8">
    <property type="entry name" value="RWD DOMAIN-CONTAINING PROTEIN 2B-RELATED"/>
    <property type="match status" value="1"/>
</dbReference>
<proteinExistence type="predicted"/>
<dbReference type="PANTHER" id="PTHR15955">
    <property type="entry name" value="RWD DOMAIN CONTAINING PROTEIN 2"/>
    <property type="match status" value="1"/>
</dbReference>
<feature type="domain" description="Small nuclear ribonucleoprotein Prp3 C-terminal" evidence="2">
    <location>
        <begin position="179"/>
        <end position="233"/>
    </location>
</feature>